<protein>
    <recommendedName>
        <fullName evidence="8">Sulfhydryl oxidase</fullName>
        <ecNumber evidence="8">1.8.3.2</ecNumber>
    </recommendedName>
</protein>
<keyword evidence="3 8" id="KW-0274">FAD</keyword>
<dbReference type="Proteomes" id="UP000265515">
    <property type="component" value="Unassembled WGS sequence"/>
</dbReference>
<feature type="domain" description="ERV/ALR sulfhydryl oxidase" evidence="10">
    <location>
        <begin position="182"/>
        <end position="282"/>
    </location>
</feature>
<dbReference type="InterPro" id="IPR039799">
    <property type="entry name" value="ALR/ERV"/>
</dbReference>
<dbReference type="GO" id="GO:0050660">
    <property type="term" value="F:flavin adenine dinucleotide binding"/>
    <property type="evidence" value="ECO:0007669"/>
    <property type="project" value="TreeGrafter"/>
</dbReference>
<feature type="region of interest" description="Disordered" evidence="9">
    <location>
        <begin position="119"/>
        <end position="165"/>
    </location>
</feature>
<sequence length="302" mass="32782">MQEQLDGILRRWEDRAQGLSKKWEFVRGAALQIVAGFVDGQLSRVRDFTKVGGEVPYNQVNQGGGDVGAKEATSSSSYAANEVPISSEEHGSFSGRLLQLAGLTLLSSRLSDAVRDVHGMQQTSEAAGSSPSSRSSEPSVKSLSEGNAEATAPEGGQGGKVQTGEKQGVLDRSGAMRQGYGGAVSLAELGRCTWVFLHTLATQFPENPTKQQQRDAKELMMILTRIYPCKECAEHLTTVIEANPPKTSSGSEFSQWMCQIHNSVNRSIGKPEFPCRRVDMRWGSMNCEGNVCNLKGRPFRPK</sequence>
<evidence type="ECO:0000256" key="6">
    <source>
        <dbReference type="ARBA" id="ARBA00052964"/>
    </source>
</evidence>
<evidence type="ECO:0000259" key="10">
    <source>
        <dbReference type="PROSITE" id="PS51324"/>
    </source>
</evidence>
<reference evidence="11 12" key="1">
    <citation type="journal article" date="2018" name="Cell">
        <title>The Chara Genome: Secondary Complexity and Implications for Plant Terrestrialization.</title>
        <authorList>
            <person name="Nishiyama T."/>
            <person name="Sakayama H."/>
            <person name="Vries J.D."/>
            <person name="Buschmann H."/>
            <person name="Saint-Marcoux D."/>
            <person name="Ullrich K.K."/>
            <person name="Haas F.B."/>
            <person name="Vanderstraeten L."/>
            <person name="Becker D."/>
            <person name="Lang D."/>
            <person name="Vosolsobe S."/>
            <person name="Rombauts S."/>
            <person name="Wilhelmsson P.K.I."/>
            <person name="Janitza P."/>
            <person name="Kern R."/>
            <person name="Heyl A."/>
            <person name="Rumpler F."/>
            <person name="Villalobos L.I.A.C."/>
            <person name="Clay J.M."/>
            <person name="Skokan R."/>
            <person name="Toyoda A."/>
            <person name="Suzuki Y."/>
            <person name="Kagoshima H."/>
            <person name="Schijlen E."/>
            <person name="Tajeshwar N."/>
            <person name="Catarino B."/>
            <person name="Hetherington A.J."/>
            <person name="Saltykova A."/>
            <person name="Bonnot C."/>
            <person name="Breuninger H."/>
            <person name="Symeonidi A."/>
            <person name="Radhakrishnan G.V."/>
            <person name="Van Nieuwerburgh F."/>
            <person name="Deforce D."/>
            <person name="Chang C."/>
            <person name="Karol K.G."/>
            <person name="Hedrich R."/>
            <person name="Ulvskov P."/>
            <person name="Glockner G."/>
            <person name="Delwiche C.F."/>
            <person name="Petrasek J."/>
            <person name="Van de Peer Y."/>
            <person name="Friml J."/>
            <person name="Beilby M."/>
            <person name="Dolan L."/>
            <person name="Kohara Y."/>
            <person name="Sugano S."/>
            <person name="Fujiyama A."/>
            <person name="Delaux P.-M."/>
            <person name="Quint M."/>
            <person name="TheiBen G."/>
            <person name="Hagemann M."/>
            <person name="Harholt J."/>
            <person name="Dunand C."/>
            <person name="Zachgo S."/>
            <person name="Langdale J."/>
            <person name="Maumus F."/>
            <person name="Straeten D.V.D."/>
            <person name="Gould S.B."/>
            <person name="Rensing S.A."/>
        </authorList>
    </citation>
    <scope>NUCLEOTIDE SEQUENCE [LARGE SCALE GENOMIC DNA]</scope>
    <source>
        <strain evidence="11 12">S276</strain>
    </source>
</reference>
<dbReference type="Gramene" id="GBG80567">
    <property type="protein sequence ID" value="GBG80567"/>
    <property type="gene ID" value="CBR_g31027"/>
</dbReference>
<comment type="catalytic activity">
    <reaction evidence="6">
        <text>2 R'C(R)SH + O2 = R'C(R)S-S(R)CR' + H2O2</text>
        <dbReference type="Rhea" id="RHEA:17357"/>
        <dbReference type="ChEBI" id="CHEBI:15379"/>
        <dbReference type="ChEBI" id="CHEBI:16240"/>
        <dbReference type="ChEBI" id="CHEBI:16520"/>
        <dbReference type="ChEBI" id="CHEBI:17412"/>
        <dbReference type="EC" id="1.8.3.2"/>
    </reaction>
    <physiologicalReaction direction="left-to-right" evidence="6">
        <dbReference type="Rhea" id="RHEA:17358"/>
    </physiologicalReaction>
</comment>
<dbReference type="EC" id="1.8.3.2" evidence="8"/>
<dbReference type="AlphaFoldDB" id="A0A388LE75"/>
<evidence type="ECO:0000256" key="5">
    <source>
        <dbReference type="ARBA" id="ARBA00023157"/>
    </source>
</evidence>
<dbReference type="PROSITE" id="PS51324">
    <property type="entry name" value="ERV_ALR"/>
    <property type="match status" value="1"/>
</dbReference>
<dbReference type="FunFam" id="1.20.120.310:FF:000002">
    <property type="entry name" value="Sulfhydryl oxidase"/>
    <property type="match status" value="1"/>
</dbReference>
<dbReference type="PANTHER" id="PTHR12645">
    <property type="entry name" value="ALR/ERV"/>
    <property type="match status" value="1"/>
</dbReference>
<accession>A0A388LE75</accession>
<name>A0A388LE75_CHABU</name>
<dbReference type="EMBL" id="BFEA01000350">
    <property type="protein sequence ID" value="GBG80567.1"/>
    <property type="molecule type" value="Genomic_DNA"/>
</dbReference>
<dbReference type="PANTHER" id="PTHR12645:SF0">
    <property type="entry name" value="FAD-LINKED SULFHYDRYL OXIDASE ALR"/>
    <property type="match status" value="1"/>
</dbReference>
<evidence type="ECO:0000256" key="1">
    <source>
        <dbReference type="ARBA" id="ARBA00001974"/>
    </source>
</evidence>
<evidence type="ECO:0000256" key="8">
    <source>
        <dbReference type="RuleBase" id="RU371123"/>
    </source>
</evidence>
<comment type="function">
    <text evidence="7">FAD-dependent sulfhydryl oxidase that catalyzes disulfide bond formation. Oxidizes thioredoxin in vitro. Required for the import and folding of small cysteine-containing proteins in the mitochondrial intermembrane space, and can act independently of the oxidoreductase MIA40. Can oxidize the cytochrome c oxidase assembly protein COX19, a typical substrate of MIA40.</text>
</comment>
<gene>
    <name evidence="11" type="ORF">CBR_g31027</name>
</gene>
<proteinExistence type="predicted"/>
<dbReference type="InterPro" id="IPR017905">
    <property type="entry name" value="ERV/ALR_sulphydryl_oxidase"/>
</dbReference>
<feature type="compositionally biased region" description="Low complexity" evidence="9">
    <location>
        <begin position="124"/>
        <end position="144"/>
    </location>
</feature>
<evidence type="ECO:0000256" key="4">
    <source>
        <dbReference type="ARBA" id="ARBA00023002"/>
    </source>
</evidence>
<evidence type="ECO:0000256" key="2">
    <source>
        <dbReference type="ARBA" id="ARBA00022630"/>
    </source>
</evidence>
<dbReference type="SUPFAM" id="SSF69000">
    <property type="entry name" value="FAD-dependent thiol oxidase"/>
    <property type="match status" value="1"/>
</dbReference>
<dbReference type="Gene3D" id="1.20.120.310">
    <property type="entry name" value="ERV/ALR sulfhydryl oxidase domain"/>
    <property type="match status" value="1"/>
</dbReference>
<dbReference type="GO" id="GO:0016971">
    <property type="term" value="F:flavin-dependent sulfhydryl oxidase activity"/>
    <property type="evidence" value="ECO:0007669"/>
    <property type="project" value="InterPro"/>
</dbReference>
<dbReference type="GO" id="GO:0005739">
    <property type="term" value="C:mitochondrion"/>
    <property type="evidence" value="ECO:0007669"/>
    <property type="project" value="TreeGrafter"/>
</dbReference>
<dbReference type="InterPro" id="IPR036774">
    <property type="entry name" value="ERV/ALR_sulphydryl_oxid_sf"/>
</dbReference>
<keyword evidence="5" id="KW-1015">Disulfide bond</keyword>
<evidence type="ECO:0000256" key="9">
    <source>
        <dbReference type="SAM" id="MobiDB-lite"/>
    </source>
</evidence>
<evidence type="ECO:0000313" key="11">
    <source>
        <dbReference type="EMBL" id="GBG80567.1"/>
    </source>
</evidence>
<dbReference type="STRING" id="69332.A0A388LE75"/>
<dbReference type="Pfam" id="PF04777">
    <property type="entry name" value="Evr1_Alr"/>
    <property type="match status" value="1"/>
</dbReference>
<comment type="cofactor">
    <cofactor evidence="1 8">
        <name>FAD</name>
        <dbReference type="ChEBI" id="CHEBI:57692"/>
    </cofactor>
</comment>
<keyword evidence="12" id="KW-1185">Reference proteome</keyword>
<keyword evidence="2 8" id="KW-0285">Flavoprotein</keyword>
<comment type="caution">
    <text evidence="11">The sequence shown here is derived from an EMBL/GenBank/DDBJ whole genome shotgun (WGS) entry which is preliminary data.</text>
</comment>
<organism evidence="11 12">
    <name type="scientific">Chara braunii</name>
    <name type="common">Braun's stonewort</name>
    <dbReference type="NCBI Taxonomy" id="69332"/>
    <lineage>
        <taxon>Eukaryota</taxon>
        <taxon>Viridiplantae</taxon>
        <taxon>Streptophyta</taxon>
        <taxon>Charophyceae</taxon>
        <taxon>Charales</taxon>
        <taxon>Characeae</taxon>
        <taxon>Chara</taxon>
    </lineage>
</organism>
<evidence type="ECO:0000256" key="7">
    <source>
        <dbReference type="ARBA" id="ARBA00054445"/>
    </source>
</evidence>
<evidence type="ECO:0000313" key="12">
    <source>
        <dbReference type="Proteomes" id="UP000265515"/>
    </source>
</evidence>
<dbReference type="OrthoDB" id="17199at2759"/>
<keyword evidence="4 8" id="KW-0560">Oxidoreductase</keyword>
<evidence type="ECO:0000256" key="3">
    <source>
        <dbReference type="ARBA" id="ARBA00022827"/>
    </source>
</evidence>